<dbReference type="RefSeq" id="WP_085836139.1">
    <property type="nucleotide sequence ID" value="NZ_FWFS01000004.1"/>
</dbReference>
<proteinExistence type="predicted"/>
<keyword evidence="2" id="KW-1185">Reference proteome</keyword>
<evidence type="ECO:0000313" key="2">
    <source>
        <dbReference type="Proteomes" id="UP000193862"/>
    </source>
</evidence>
<dbReference type="OrthoDB" id="7353918at2"/>
<protein>
    <recommendedName>
        <fullName evidence="3">Mu-like prophage protein gp16</fullName>
    </recommendedName>
</protein>
<dbReference type="Pfam" id="PF06252">
    <property type="entry name" value="GemA"/>
    <property type="match status" value="1"/>
</dbReference>
<evidence type="ECO:0008006" key="3">
    <source>
        <dbReference type="Google" id="ProtNLM"/>
    </source>
</evidence>
<dbReference type="AlphaFoldDB" id="A0A1Y5SER6"/>
<organism evidence="1 2">
    <name type="scientific">Aquimixticola soesokkakensis</name>
    <dbReference type="NCBI Taxonomy" id="1519096"/>
    <lineage>
        <taxon>Bacteria</taxon>
        <taxon>Pseudomonadati</taxon>
        <taxon>Pseudomonadota</taxon>
        <taxon>Alphaproteobacteria</taxon>
        <taxon>Rhodobacterales</taxon>
        <taxon>Paracoccaceae</taxon>
        <taxon>Aquimixticola</taxon>
    </lineage>
</organism>
<sequence length="147" mass="16314">MNHNAMINIAKSQLGLAEDDYRTMLSRVTGKASLKLMTNGQKLLVLDELKRLGFRVKSNGRRKAAPRADVRYCHVLWRLLHEAGETRVGGSKGLNDFVASRFEGKWGHVPIDIDVMTEARQVSDVIEALKAWCARAGIPTEQGGRNG</sequence>
<dbReference type="InterPro" id="IPR009363">
    <property type="entry name" value="Phage_Mu_Gp16"/>
</dbReference>
<gene>
    <name evidence="1" type="ORF">AQS8620_01440</name>
</gene>
<accession>A0A1Y5SER6</accession>
<evidence type="ECO:0000313" key="1">
    <source>
        <dbReference type="EMBL" id="SLN38326.1"/>
    </source>
</evidence>
<name>A0A1Y5SER6_9RHOB</name>
<dbReference type="Proteomes" id="UP000193862">
    <property type="component" value="Unassembled WGS sequence"/>
</dbReference>
<reference evidence="1 2" key="1">
    <citation type="submission" date="2017-03" db="EMBL/GenBank/DDBJ databases">
        <authorList>
            <person name="Afonso C.L."/>
            <person name="Miller P.J."/>
            <person name="Scott M.A."/>
            <person name="Spackman E."/>
            <person name="Goraichik I."/>
            <person name="Dimitrov K.M."/>
            <person name="Suarez D.L."/>
            <person name="Swayne D.E."/>
        </authorList>
    </citation>
    <scope>NUCLEOTIDE SEQUENCE [LARGE SCALE GENOMIC DNA]</scope>
    <source>
        <strain evidence="1 2">CECT 8620</strain>
    </source>
</reference>
<dbReference type="EMBL" id="FWFS01000004">
    <property type="protein sequence ID" value="SLN38326.1"/>
    <property type="molecule type" value="Genomic_DNA"/>
</dbReference>